<dbReference type="NCBIfam" id="TIGR03082">
    <property type="entry name" value="Gneg_AbrB_dup"/>
    <property type="match status" value="2"/>
</dbReference>
<dbReference type="PANTHER" id="PTHR38457:SF1">
    <property type="entry name" value="REGULATOR ABRB-RELATED"/>
    <property type="match status" value="1"/>
</dbReference>
<protein>
    <submittedName>
        <fullName evidence="2">AbrB family transcriptional regulator</fullName>
    </submittedName>
</protein>
<feature type="transmembrane region" description="Helical" evidence="1">
    <location>
        <begin position="55"/>
        <end position="71"/>
    </location>
</feature>
<accession>A0ABY5DY59</accession>
<keyword evidence="3" id="KW-1185">Reference proteome</keyword>
<dbReference type="PANTHER" id="PTHR38457">
    <property type="entry name" value="REGULATOR ABRB-RELATED"/>
    <property type="match status" value="1"/>
</dbReference>
<feature type="transmembrane region" description="Helical" evidence="1">
    <location>
        <begin position="297"/>
        <end position="316"/>
    </location>
</feature>
<gene>
    <name evidence="2" type="ORF">NBH00_09670</name>
</gene>
<dbReference type="Proteomes" id="UP001056035">
    <property type="component" value="Chromosome"/>
</dbReference>
<evidence type="ECO:0000256" key="1">
    <source>
        <dbReference type="SAM" id="Phobius"/>
    </source>
</evidence>
<feature type="transmembrane region" description="Helical" evidence="1">
    <location>
        <begin position="83"/>
        <end position="105"/>
    </location>
</feature>
<dbReference type="EMBL" id="CP098502">
    <property type="protein sequence ID" value="UTI66460.1"/>
    <property type="molecule type" value="Genomic_DNA"/>
</dbReference>
<evidence type="ECO:0000313" key="3">
    <source>
        <dbReference type="Proteomes" id="UP001056035"/>
    </source>
</evidence>
<keyword evidence="1" id="KW-1133">Transmembrane helix</keyword>
<feature type="transmembrane region" description="Helical" evidence="1">
    <location>
        <begin position="322"/>
        <end position="342"/>
    </location>
</feature>
<keyword evidence="1" id="KW-0812">Transmembrane</keyword>
<feature type="transmembrane region" description="Helical" evidence="1">
    <location>
        <begin position="264"/>
        <end position="285"/>
    </location>
</feature>
<dbReference type="InterPro" id="IPR017516">
    <property type="entry name" value="AbrB_dup"/>
</dbReference>
<evidence type="ECO:0000313" key="2">
    <source>
        <dbReference type="EMBL" id="UTI66460.1"/>
    </source>
</evidence>
<reference evidence="2 3" key="1">
    <citation type="submission" date="2022-06" db="EMBL/GenBank/DDBJ databases">
        <title>Paraconexibacter antarcticus.</title>
        <authorList>
            <person name="Kim C.S."/>
        </authorList>
    </citation>
    <scope>NUCLEOTIDE SEQUENCE [LARGE SCALE GENOMIC DNA]</scope>
    <source>
        <strain evidence="2 3">02-257</strain>
    </source>
</reference>
<organism evidence="2 3">
    <name type="scientific">Paraconexibacter antarcticus</name>
    <dbReference type="NCBI Taxonomy" id="2949664"/>
    <lineage>
        <taxon>Bacteria</taxon>
        <taxon>Bacillati</taxon>
        <taxon>Actinomycetota</taxon>
        <taxon>Thermoleophilia</taxon>
        <taxon>Solirubrobacterales</taxon>
        <taxon>Paraconexibacteraceae</taxon>
        <taxon>Paraconexibacter</taxon>
    </lineage>
</organism>
<dbReference type="Pfam" id="PF05145">
    <property type="entry name" value="AbrB"/>
    <property type="match status" value="1"/>
</dbReference>
<sequence length="349" mass="35095">MPRLALWPATAAAIVAGGVLLGQAGLPSSYLFAALLLGLALALRRPGTLDVQPVWFRRAQAVAGVTLGAYLQTSALKELGHDWLPVTLVSGATLALSLGAGALLARTTTLDEPTAALGLIAGGASGIVGMSGELGADDRLVAFMQYLRVLVVVASTPLFIAIVFPGAHAASGAVGADGGPILGDARGWVLTAVLGLLGAVLAARARLTAGVLLGPMLVTGVVVLAVPGGAFTVPPLLRETAFATIGLQVGLRFTVDTIRLLGRLLLPVALVILGLLVACFGLALALAATTSASLLDAYLATTPGGLYAVLAVASGSGADTTFVVAVQSLRVVVMVLLAPLAVRWSLGRR</sequence>
<feature type="transmembrane region" description="Helical" evidence="1">
    <location>
        <begin position="146"/>
        <end position="165"/>
    </location>
</feature>
<feature type="transmembrane region" description="Helical" evidence="1">
    <location>
        <begin position="27"/>
        <end position="43"/>
    </location>
</feature>
<proteinExistence type="predicted"/>
<feature type="transmembrane region" description="Helical" evidence="1">
    <location>
        <begin position="210"/>
        <end position="231"/>
    </location>
</feature>
<feature type="transmembrane region" description="Helical" evidence="1">
    <location>
        <begin position="185"/>
        <end position="203"/>
    </location>
</feature>
<name>A0ABY5DY59_9ACTN</name>
<keyword evidence="1" id="KW-0472">Membrane</keyword>
<dbReference type="RefSeq" id="WP_254573131.1">
    <property type="nucleotide sequence ID" value="NZ_CP098502.1"/>
</dbReference>
<dbReference type="InterPro" id="IPR007820">
    <property type="entry name" value="AbrB_fam"/>
</dbReference>
<dbReference type="PIRSF" id="PIRSF038991">
    <property type="entry name" value="Protein_AbrB"/>
    <property type="match status" value="1"/>
</dbReference>